<evidence type="ECO:0000256" key="2">
    <source>
        <dbReference type="ARBA" id="ARBA00022478"/>
    </source>
</evidence>
<dbReference type="RefSeq" id="WP_132605262.1">
    <property type="nucleotide sequence ID" value="NZ_NRRP01000016.1"/>
</dbReference>
<evidence type="ECO:0000256" key="8">
    <source>
        <dbReference type="ARBA" id="ARBA00023163"/>
    </source>
</evidence>
<keyword evidence="6 9" id="KW-0731">Sigma factor</keyword>
<dbReference type="GO" id="GO:0003677">
    <property type="term" value="F:DNA binding"/>
    <property type="evidence" value="ECO:0007669"/>
    <property type="project" value="UniProtKB-KW"/>
</dbReference>
<keyword evidence="2 9" id="KW-0240">DNA-directed RNA polymerase</keyword>
<dbReference type="PROSITE" id="PS00718">
    <property type="entry name" value="SIGMA54_2"/>
    <property type="match status" value="1"/>
</dbReference>
<evidence type="ECO:0000256" key="9">
    <source>
        <dbReference type="PIRNR" id="PIRNR000774"/>
    </source>
</evidence>
<comment type="caution">
    <text evidence="12">The sequence shown here is derived from an EMBL/GenBank/DDBJ whole genome shotgun (WGS) entry which is preliminary data.</text>
</comment>
<protein>
    <recommendedName>
        <fullName evidence="9">RNA polymerase sigma-54 factor</fullName>
    </recommendedName>
</protein>
<evidence type="ECO:0000256" key="6">
    <source>
        <dbReference type="ARBA" id="ARBA00023082"/>
    </source>
</evidence>
<dbReference type="EMBL" id="SLXL01000014">
    <property type="protein sequence ID" value="TCP20988.1"/>
    <property type="molecule type" value="Genomic_DNA"/>
</dbReference>
<evidence type="ECO:0000259" key="11">
    <source>
        <dbReference type="Pfam" id="PF04963"/>
    </source>
</evidence>
<dbReference type="AlphaFoldDB" id="A0A4R2NI93"/>
<name>A0A4R2NI93_RHOAD</name>
<evidence type="ECO:0000256" key="7">
    <source>
        <dbReference type="ARBA" id="ARBA00023125"/>
    </source>
</evidence>
<gene>
    <name evidence="12" type="ORF">EV656_1146</name>
</gene>
<evidence type="ECO:0000313" key="12">
    <source>
        <dbReference type="EMBL" id="TCP20988.1"/>
    </source>
</evidence>
<dbReference type="InterPro" id="IPR007046">
    <property type="entry name" value="RNA_pol_sigma_54_core-bd"/>
</dbReference>
<dbReference type="Pfam" id="PF00309">
    <property type="entry name" value="Sigma54_AID"/>
    <property type="match status" value="1"/>
</dbReference>
<dbReference type="Pfam" id="PF04552">
    <property type="entry name" value="Sigma54_DBD"/>
    <property type="match status" value="1"/>
</dbReference>
<dbReference type="PANTHER" id="PTHR32248">
    <property type="entry name" value="RNA POLYMERASE SIGMA-54 FACTOR"/>
    <property type="match status" value="1"/>
</dbReference>
<reference evidence="12 13" key="1">
    <citation type="submission" date="2019-03" db="EMBL/GenBank/DDBJ databases">
        <title>Genomic Encyclopedia of Type Strains, Phase IV (KMG-IV): sequencing the most valuable type-strain genomes for metagenomic binning, comparative biology and taxonomic classification.</title>
        <authorList>
            <person name="Goeker M."/>
        </authorList>
    </citation>
    <scope>NUCLEOTIDE SEQUENCE [LARGE SCALE GENOMIC DNA]</scope>
    <source>
        <strain evidence="12 13">DSM 2781</strain>
    </source>
</reference>
<keyword evidence="5 9" id="KW-0805">Transcription regulation</keyword>
<dbReference type="NCBIfam" id="TIGR02395">
    <property type="entry name" value="rpoN_sigma"/>
    <property type="match status" value="1"/>
</dbReference>
<dbReference type="PANTHER" id="PTHR32248:SF4">
    <property type="entry name" value="RNA POLYMERASE SIGMA-54 FACTOR"/>
    <property type="match status" value="1"/>
</dbReference>
<dbReference type="GO" id="GO:0006352">
    <property type="term" value="P:DNA-templated transcription initiation"/>
    <property type="evidence" value="ECO:0007669"/>
    <property type="project" value="InterPro"/>
</dbReference>
<keyword evidence="3 9" id="KW-0808">Transferase</keyword>
<dbReference type="OrthoDB" id="9814402at2"/>
<dbReference type="PIRSF" id="PIRSF000774">
    <property type="entry name" value="RpoN"/>
    <property type="match status" value="1"/>
</dbReference>
<dbReference type="InterPro" id="IPR007634">
    <property type="entry name" value="RNA_pol_sigma_54_DNA-bd"/>
</dbReference>
<dbReference type="PROSITE" id="PS50044">
    <property type="entry name" value="SIGMA54_3"/>
    <property type="match status" value="1"/>
</dbReference>
<keyword evidence="8 9" id="KW-0804">Transcription</keyword>
<evidence type="ECO:0000256" key="1">
    <source>
        <dbReference type="ARBA" id="ARBA00008798"/>
    </source>
</evidence>
<evidence type="ECO:0000259" key="10">
    <source>
        <dbReference type="Pfam" id="PF04552"/>
    </source>
</evidence>
<evidence type="ECO:0000256" key="3">
    <source>
        <dbReference type="ARBA" id="ARBA00022679"/>
    </source>
</evidence>
<keyword evidence="7 9" id="KW-0238">DNA-binding</keyword>
<feature type="domain" description="RNA polymerase sigma factor 54 DNA-binding" evidence="10">
    <location>
        <begin position="269"/>
        <end position="427"/>
    </location>
</feature>
<comment type="similarity">
    <text evidence="1 9">Belongs to the sigma-54 factor family.</text>
</comment>
<dbReference type="GO" id="GO:0016987">
    <property type="term" value="F:sigma factor activity"/>
    <property type="evidence" value="ECO:0007669"/>
    <property type="project" value="UniProtKB-KW"/>
</dbReference>
<dbReference type="PRINTS" id="PR00045">
    <property type="entry name" value="SIGMA54FCT"/>
</dbReference>
<feature type="domain" description="RNA polymerase sigma factor 54 core-binding" evidence="11">
    <location>
        <begin position="74"/>
        <end position="255"/>
    </location>
</feature>
<dbReference type="InterPro" id="IPR000394">
    <property type="entry name" value="RNA_pol_sigma_54"/>
</dbReference>
<keyword evidence="13" id="KW-1185">Reference proteome</keyword>
<dbReference type="Proteomes" id="UP000295733">
    <property type="component" value="Unassembled WGS sequence"/>
</dbReference>
<dbReference type="GO" id="GO:0001216">
    <property type="term" value="F:DNA-binding transcription activator activity"/>
    <property type="evidence" value="ECO:0007669"/>
    <property type="project" value="InterPro"/>
</dbReference>
<dbReference type="Pfam" id="PF04963">
    <property type="entry name" value="Sigma54_CBD"/>
    <property type="match status" value="1"/>
</dbReference>
<organism evidence="12 13">
    <name type="scientific">Rhodovulum adriaticum</name>
    <name type="common">Rhodopseudomonas adriatica</name>
    <dbReference type="NCBI Taxonomy" id="35804"/>
    <lineage>
        <taxon>Bacteria</taxon>
        <taxon>Pseudomonadati</taxon>
        <taxon>Pseudomonadota</taxon>
        <taxon>Alphaproteobacteria</taxon>
        <taxon>Rhodobacterales</taxon>
        <taxon>Paracoccaceae</taxon>
        <taxon>Rhodovulum</taxon>
    </lineage>
</organism>
<dbReference type="GO" id="GO:0000428">
    <property type="term" value="C:DNA-directed RNA polymerase complex"/>
    <property type="evidence" value="ECO:0007669"/>
    <property type="project" value="UniProtKB-KW"/>
</dbReference>
<sequence length="433" mass="46852">MEMMLTQRQTQGLAMTARMQASLKILQMSNLDLSAHLAEEALSNPCLDVKLPEPVPELPSAVAARGADWDPVAALASGKPSLYDHVARQIALAFSSPTARRVADAFAEALEPTGWLSQPVEAIAAAARVPLPVAQAVLDRMRQFEPAGLFARDLADCLKLQAEDRGLLTWELTVILDNLPMIADGRIDELADLCDGTPDDVRNALRAIRGLDPKPGLAFAADPAPILPPDLRVVRKDGAWVVELNHSTLPAITVRDAPDPGGDAAARSYGAQALSRARWLRRTVERRQSTLLRAAAALVRRQETFLEKGQGHLAPLTTQDLAEEMNLHPSTISRAVAGRLIETPRGTLPLRAFFSRAFTPGSGDTGPSQDAVIAVVGEIVRQENARKPLSDAAIVREADKRGVTLARRTVAKYREMLGIPSSYDRRQRALAEA</sequence>
<dbReference type="Gene3D" id="1.10.10.1330">
    <property type="entry name" value="RNA polymerase sigma-54 factor, core-binding domain"/>
    <property type="match status" value="1"/>
</dbReference>
<proteinExistence type="inferred from homology"/>
<dbReference type="InterPro" id="IPR038709">
    <property type="entry name" value="RpoN_core-bd_sf"/>
</dbReference>
<keyword evidence="4 9" id="KW-0548">Nucleotidyltransferase</keyword>
<dbReference type="GO" id="GO:0016779">
    <property type="term" value="F:nucleotidyltransferase activity"/>
    <property type="evidence" value="ECO:0007669"/>
    <property type="project" value="UniProtKB-KW"/>
</dbReference>
<dbReference type="Gene3D" id="1.10.10.60">
    <property type="entry name" value="Homeodomain-like"/>
    <property type="match status" value="1"/>
</dbReference>
<accession>A0A4R2NI93</accession>
<comment type="function">
    <text evidence="9">Sigma factors are initiation factors that promote the attachment of RNA polymerase to specific initiation sites and are then released.</text>
</comment>
<evidence type="ECO:0000313" key="13">
    <source>
        <dbReference type="Proteomes" id="UP000295733"/>
    </source>
</evidence>
<evidence type="ECO:0000256" key="4">
    <source>
        <dbReference type="ARBA" id="ARBA00022695"/>
    </source>
</evidence>
<evidence type="ECO:0000256" key="5">
    <source>
        <dbReference type="ARBA" id="ARBA00023015"/>
    </source>
</evidence>